<protein>
    <submittedName>
        <fullName evidence="1">Uncharacterized protein</fullName>
    </submittedName>
</protein>
<accession>A0ACC2HD37</accession>
<gene>
    <name evidence="1" type="ORF">DPEC_G00032280</name>
</gene>
<feature type="non-terminal residue" evidence="1">
    <location>
        <position position="1"/>
    </location>
</feature>
<proteinExistence type="predicted"/>
<organism evidence="1 2">
    <name type="scientific">Dallia pectoralis</name>
    <name type="common">Alaska blackfish</name>
    <dbReference type="NCBI Taxonomy" id="75939"/>
    <lineage>
        <taxon>Eukaryota</taxon>
        <taxon>Metazoa</taxon>
        <taxon>Chordata</taxon>
        <taxon>Craniata</taxon>
        <taxon>Vertebrata</taxon>
        <taxon>Euteleostomi</taxon>
        <taxon>Actinopterygii</taxon>
        <taxon>Neopterygii</taxon>
        <taxon>Teleostei</taxon>
        <taxon>Protacanthopterygii</taxon>
        <taxon>Esociformes</taxon>
        <taxon>Umbridae</taxon>
        <taxon>Dallia</taxon>
    </lineage>
</organism>
<comment type="caution">
    <text evidence="1">The sequence shown here is derived from an EMBL/GenBank/DDBJ whole genome shotgun (WGS) entry which is preliminary data.</text>
</comment>
<keyword evidence="2" id="KW-1185">Reference proteome</keyword>
<evidence type="ECO:0000313" key="2">
    <source>
        <dbReference type="Proteomes" id="UP001157502"/>
    </source>
</evidence>
<dbReference type="Proteomes" id="UP001157502">
    <property type="component" value="Chromosome 3"/>
</dbReference>
<evidence type="ECO:0000313" key="1">
    <source>
        <dbReference type="EMBL" id="KAJ8013677.1"/>
    </source>
</evidence>
<sequence>SELLEFLRETRKEKKKRRKALREFEEQFFKQTGRTATKDDRILLAEEYYEYKNLKAKLRLLEVLLSKQETTKNI</sequence>
<dbReference type="EMBL" id="CM055730">
    <property type="protein sequence ID" value="KAJ8013677.1"/>
    <property type="molecule type" value="Genomic_DNA"/>
</dbReference>
<reference evidence="1" key="1">
    <citation type="submission" date="2021-05" db="EMBL/GenBank/DDBJ databases">
        <authorList>
            <person name="Pan Q."/>
            <person name="Jouanno E."/>
            <person name="Zahm M."/>
            <person name="Klopp C."/>
            <person name="Cabau C."/>
            <person name="Louis A."/>
            <person name="Berthelot C."/>
            <person name="Parey E."/>
            <person name="Roest Crollius H."/>
            <person name="Montfort J."/>
            <person name="Robinson-Rechavi M."/>
            <person name="Bouchez O."/>
            <person name="Lampietro C."/>
            <person name="Lopez Roques C."/>
            <person name="Donnadieu C."/>
            <person name="Postlethwait J."/>
            <person name="Bobe J."/>
            <person name="Dillon D."/>
            <person name="Chandos A."/>
            <person name="von Hippel F."/>
            <person name="Guiguen Y."/>
        </authorList>
    </citation>
    <scope>NUCLEOTIDE SEQUENCE</scope>
    <source>
        <strain evidence="1">YG-Jan2019</strain>
    </source>
</reference>
<name>A0ACC2HD37_DALPE</name>